<feature type="region of interest" description="Disordered" evidence="12">
    <location>
        <begin position="840"/>
        <end position="937"/>
    </location>
</feature>
<evidence type="ECO:0000256" key="9">
    <source>
        <dbReference type="ARBA" id="ARBA00042236"/>
    </source>
</evidence>
<dbReference type="InterPro" id="IPR018200">
    <property type="entry name" value="USP_CS"/>
</dbReference>
<feature type="coiled-coil region" evidence="11">
    <location>
        <begin position="1186"/>
        <end position="1213"/>
    </location>
</feature>
<feature type="region of interest" description="Disordered" evidence="12">
    <location>
        <begin position="1"/>
        <end position="68"/>
    </location>
</feature>
<keyword evidence="5" id="KW-0378">Hydrolase</keyword>
<sequence length="1312" mass="149568">MSPDQSTDLQEHTVSPDSEISINSRKAAERSSSSEDIALSSSDFDDHTTDKDNKPSDESQSQKRTNTESYKHYVLGQASLFKTTDRILDDIRVDPYFLFDKLSGILSVPSMEYADRLTEYIQLSSCHPKYKLVTLNANVDYVNLDSSCELADGYKLRTFEGLIVPTSCNGIPNDPMFHFVVKIKGPENELHFKHKFYGFSDDQLTPEDKKDLILDKSAIEEQFSKCESENDKRLANIILKSLPKIVDSGNFVSEGTKTILRVEICEPVIPQMEFKAFENSEIESRLTAYMSTITKEHPDKNLRVKVPSTLDCLKTLYRILSGPFNNIDSAYSKTLKPERSPILQFHLDLDILLRIFFFKKNEDGSEVELEPPRFHDFGGFEHICTEYFTRALQEVLYIMSVLSPNCSSIGHLQFKVDPNLTFLFTAFGESDLQTQLKCWANWGLYQYNKGFTTLSSNNYYPDGLVIELYNRMVALDTLATPIFLDALTFCATSCGGQELQIYASTLQSQGLIGFQELRSCFIKLGFEPNSIKSFAEISDEQLISSYKDHLVLSKSPAESSSYRSGLEKIGTYRDSSVIKIYLDTEPMHDLNEAYSTLDTSPSVDDDVLITAYQLKAEESNYYDARYSRALIAIAIDRRSMLLMSYIDTNMPNFSLGSITFDEAIKNLGADKYASDSSLIRIFQERINMETKLNFQRTWTSLKVIGQARNSKLIENFLATGIINLALLPIDKIPTGLNNIGNTCYLNSLLQYYFVIKPIRNLTIDFDKILTPELFGKDPNYKIRRIGGRVVRYKETERSYQFMYQLKNLYYTMIHANSRCVTPTRELAYLAFSPIESEVEFNYPSPDNSQGKGNNNNEENVGGDGNVGEVTDSVKSVINEDDFDIPEEDGKKEKKDGSMNENEMNNNKEEPGQNLSSEDESGDESDVMDTGDESESEINACSNGMLNSLAVAQIGYDQIENAFELGRQQDVTECISNVLSQIECALNPDELDESNEQLDSVKKLFYGKTKQTLIPYDVQARKAKPGNKPRTKIERFLNLIVNIGDHPKDIYDALDTYFTEDLLELENEEVKRSLTITELPSILQIQIQRVQFDRVRLMPVKSTEPIPFGEKLYMDRYMDTDDQSIVNKRESVFHWRRELESLKKRKAVLTKVDDMGLGPKDVLESTRQFLQSNIINQVGVLVDENTLQILEHEQQKIDKELAEINSKVESLESLISKQFADLKSIGYSIFAIFIHRGEASYGHYWIYIKDPETGMFRKYNDEIVSEVPMEEVFDFSTSNRATPYYLAFVKDGFKDEIEPVKREIIENLVDSLD</sequence>
<dbReference type="GO" id="GO:0070628">
    <property type="term" value="F:proteasome binding"/>
    <property type="evidence" value="ECO:0007669"/>
    <property type="project" value="TreeGrafter"/>
</dbReference>
<evidence type="ECO:0000256" key="12">
    <source>
        <dbReference type="SAM" id="MobiDB-lite"/>
    </source>
</evidence>
<keyword evidence="4" id="KW-0833">Ubl conjugation pathway</keyword>
<dbReference type="InterPro" id="IPR038765">
    <property type="entry name" value="Papain-like_cys_pep_sf"/>
</dbReference>
<dbReference type="SUPFAM" id="SSF54001">
    <property type="entry name" value="Cysteine proteinases"/>
    <property type="match status" value="1"/>
</dbReference>
<feature type="compositionally biased region" description="Acidic residues" evidence="12">
    <location>
        <begin position="916"/>
        <end position="935"/>
    </location>
</feature>
<dbReference type="PANTHER" id="PTHR43982">
    <property type="entry name" value="UBIQUITIN CARBOXYL-TERMINAL HYDROLASE"/>
    <property type="match status" value="1"/>
</dbReference>
<organism evidence="14 15">
    <name type="scientific">Dekkera bruxellensis</name>
    <name type="common">Brettanomyces custersii</name>
    <dbReference type="NCBI Taxonomy" id="5007"/>
    <lineage>
        <taxon>Eukaryota</taxon>
        <taxon>Fungi</taxon>
        <taxon>Dikarya</taxon>
        <taxon>Ascomycota</taxon>
        <taxon>Saccharomycotina</taxon>
        <taxon>Pichiomycetes</taxon>
        <taxon>Pichiales</taxon>
        <taxon>Pichiaceae</taxon>
        <taxon>Brettanomyces</taxon>
    </lineage>
</organism>
<evidence type="ECO:0000256" key="10">
    <source>
        <dbReference type="ARBA" id="ARBA00042737"/>
    </source>
</evidence>
<protein>
    <recommendedName>
        <fullName evidence="7">Ubiquitin carboxyl-terminal hydrolase 2</fullName>
        <ecNumber evidence="2">3.4.19.12</ecNumber>
    </recommendedName>
    <alternativeName>
        <fullName evidence="9">Deubiquitinating enzyme 2</fullName>
    </alternativeName>
    <alternativeName>
        <fullName evidence="8">Ubiquitin thioesterase 2</fullName>
    </alternativeName>
    <alternativeName>
        <fullName evidence="10">Ubiquitin-specific-processing protease 2</fullName>
    </alternativeName>
</protein>
<dbReference type="PROSITE" id="PS00972">
    <property type="entry name" value="USP_1"/>
    <property type="match status" value="1"/>
</dbReference>
<name>A0A7D9H1G9_DEKBR</name>
<evidence type="ECO:0000259" key="13">
    <source>
        <dbReference type="PROSITE" id="PS50235"/>
    </source>
</evidence>
<comment type="catalytic activity">
    <reaction evidence="1">
        <text>Thiol-dependent hydrolysis of ester, thioester, amide, peptide and isopeptide bonds formed by the C-terminal Gly of ubiquitin (a 76-residue protein attached to proteins as an intracellular targeting signal).</text>
        <dbReference type="EC" id="3.4.19.12"/>
    </reaction>
</comment>
<evidence type="ECO:0000313" key="14">
    <source>
        <dbReference type="EMBL" id="VUG19406.1"/>
    </source>
</evidence>
<feature type="compositionally biased region" description="Low complexity" evidence="12">
    <location>
        <begin position="850"/>
        <end position="859"/>
    </location>
</feature>
<evidence type="ECO:0000256" key="4">
    <source>
        <dbReference type="ARBA" id="ARBA00022786"/>
    </source>
</evidence>
<evidence type="ECO:0000256" key="5">
    <source>
        <dbReference type="ARBA" id="ARBA00022801"/>
    </source>
</evidence>
<dbReference type="FunFam" id="3.90.70.10:FF:000176">
    <property type="entry name" value="Ubiquitin-specific protease"/>
    <property type="match status" value="1"/>
</dbReference>
<evidence type="ECO:0000256" key="1">
    <source>
        <dbReference type="ARBA" id="ARBA00000707"/>
    </source>
</evidence>
<dbReference type="InterPro" id="IPR001394">
    <property type="entry name" value="Peptidase_C19_UCH"/>
</dbReference>
<feature type="compositionally biased region" description="Basic and acidic residues" evidence="12">
    <location>
        <begin position="44"/>
        <end position="68"/>
    </location>
</feature>
<feature type="compositionally biased region" description="Basic and acidic residues" evidence="12">
    <location>
        <begin position="887"/>
        <end position="897"/>
    </location>
</feature>
<feature type="domain" description="USP" evidence="13">
    <location>
        <begin position="734"/>
        <end position="1290"/>
    </location>
</feature>
<evidence type="ECO:0000313" key="15">
    <source>
        <dbReference type="Proteomes" id="UP000478008"/>
    </source>
</evidence>
<accession>A0A7D9H1G9</accession>
<dbReference type="Proteomes" id="UP000478008">
    <property type="component" value="Unassembled WGS sequence"/>
</dbReference>
<keyword evidence="3" id="KW-0645">Protease</keyword>
<evidence type="ECO:0000256" key="8">
    <source>
        <dbReference type="ARBA" id="ARBA00041732"/>
    </source>
</evidence>
<dbReference type="GO" id="GO:0043161">
    <property type="term" value="P:proteasome-mediated ubiquitin-dependent protein catabolic process"/>
    <property type="evidence" value="ECO:0007669"/>
    <property type="project" value="InterPro"/>
</dbReference>
<evidence type="ECO:0000256" key="6">
    <source>
        <dbReference type="ARBA" id="ARBA00022807"/>
    </source>
</evidence>
<dbReference type="PROSITE" id="PS50235">
    <property type="entry name" value="USP_3"/>
    <property type="match status" value="1"/>
</dbReference>
<dbReference type="InterPro" id="IPR025305">
    <property type="entry name" value="UCH_repeat_domain"/>
</dbReference>
<dbReference type="Pfam" id="PF00443">
    <property type="entry name" value="UCH"/>
    <property type="match status" value="1"/>
</dbReference>
<reference evidence="14 15" key="1">
    <citation type="submission" date="2019-07" db="EMBL/GenBank/DDBJ databases">
        <authorList>
            <person name="Friedrich A."/>
            <person name="Schacherer J."/>
        </authorList>
    </citation>
    <scope>NUCLEOTIDE SEQUENCE [LARGE SCALE GENOMIC DNA]</scope>
</reference>
<evidence type="ECO:0000256" key="11">
    <source>
        <dbReference type="SAM" id="Coils"/>
    </source>
</evidence>
<keyword evidence="6" id="KW-0788">Thiol protease</keyword>
<dbReference type="GO" id="GO:0061136">
    <property type="term" value="P:regulation of proteasomal protein catabolic process"/>
    <property type="evidence" value="ECO:0007669"/>
    <property type="project" value="TreeGrafter"/>
</dbReference>
<dbReference type="Gene3D" id="3.90.70.10">
    <property type="entry name" value="Cysteine proteinases"/>
    <property type="match status" value="2"/>
</dbReference>
<dbReference type="EMBL" id="CABFWN010000005">
    <property type="protein sequence ID" value="VUG19406.1"/>
    <property type="molecule type" value="Genomic_DNA"/>
</dbReference>
<proteinExistence type="predicted"/>
<dbReference type="InterPro" id="IPR028889">
    <property type="entry name" value="USP"/>
</dbReference>
<keyword evidence="15" id="KW-1185">Reference proteome</keyword>
<dbReference type="Pfam" id="PF13446">
    <property type="entry name" value="RPT"/>
    <property type="match status" value="3"/>
</dbReference>
<dbReference type="GO" id="GO:0016579">
    <property type="term" value="P:protein deubiquitination"/>
    <property type="evidence" value="ECO:0007669"/>
    <property type="project" value="InterPro"/>
</dbReference>
<evidence type="ECO:0000256" key="7">
    <source>
        <dbReference type="ARBA" id="ARBA00040966"/>
    </source>
</evidence>
<dbReference type="CDD" id="cd02666">
    <property type="entry name" value="Peptidase_C19J"/>
    <property type="match status" value="1"/>
</dbReference>
<keyword evidence="11" id="KW-0175">Coiled coil</keyword>
<dbReference type="GO" id="GO:0004843">
    <property type="term" value="F:cysteine-type deubiquitinase activity"/>
    <property type="evidence" value="ECO:0007669"/>
    <property type="project" value="UniProtKB-EC"/>
</dbReference>
<gene>
    <name evidence="14" type="primary">UBP2</name>
    <name evidence="14" type="ORF">DEBR0S5_01970G</name>
</gene>
<evidence type="ECO:0000256" key="2">
    <source>
        <dbReference type="ARBA" id="ARBA00012759"/>
    </source>
</evidence>
<dbReference type="InterPro" id="IPR044635">
    <property type="entry name" value="UBP14-like"/>
</dbReference>
<evidence type="ECO:0000256" key="3">
    <source>
        <dbReference type="ARBA" id="ARBA00022670"/>
    </source>
</evidence>
<feature type="compositionally biased region" description="Polar residues" evidence="12">
    <location>
        <begin position="1"/>
        <end position="23"/>
    </location>
</feature>
<dbReference type="EC" id="3.4.19.12" evidence="2"/>
<dbReference type="PANTHER" id="PTHR43982:SF6">
    <property type="entry name" value="UBIQUITIN CARBOXYL-TERMINAL HYDROLASE 2-RELATED"/>
    <property type="match status" value="1"/>
</dbReference>